<dbReference type="KEGG" id="daw:HS1_002067"/>
<dbReference type="AlphaFoldDB" id="A0A7U4QM31"/>
<dbReference type="RefSeq" id="WP_066065010.1">
    <property type="nucleotide sequence ID" value="NZ_CP013015.1"/>
</dbReference>
<dbReference type="PANTHER" id="PTHR30255:SF2">
    <property type="entry name" value="SINGLE-STRANDED-DNA-SPECIFIC EXONUCLEASE RECJ"/>
    <property type="match status" value="1"/>
</dbReference>
<evidence type="ECO:0000256" key="4">
    <source>
        <dbReference type="ARBA" id="ARBA00022801"/>
    </source>
</evidence>
<protein>
    <recommendedName>
        <fullName evidence="2">Single-stranded-DNA-specific exonuclease RecJ</fullName>
    </recommendedName>
</protein>
<dbReference type="InterPro" id="IPR003156">
    <property type="entry name" value="DHHA1_dom"/>
</dbReference>
<feature type="domain" description="DHHA1" evidence="8">
    <location>
        <begin position="354"/>
        <end position="440"/>
    </location>
</feature>
<dbReference type="Proteomes" id="UP000070560">
    <property type="component" value="Chromosome"/>
</dbReference>
<evidence type="ECO:0000313" key="11">
    <source>
        <dbReference type="Proteomes" id="UP000070560"/>
    </source>
</evidence>
<dbReference type="GO" id="GO:0006310">
    <property type="term" value="P:DNA recombination"/>
    <property type="evidence" value="ECO:0007669"/>
    <property type="project" value="InterPro"/>
</dbReference>
<evidence type="ECO:0000313" key="10">
    <source>
        <dbReference type="EMBL" id="AMM41858.1"/>
    </source>
</evidence>
<proteinExistence type="inferred from homology"/>
<feature type="domain" description="RecJ OB" evidence="9">
    <location>
        <begin position="454"/>
        <end position="555"/>
    </location>
</feature>
<dbReference type="InterPro" id="IPR051673">
    <property type="entry name" value="SSDNA_exonuclease_RecJ"/>
</dbReference>
<name>A0A7U4QM31_DESA2</name>
<dbReference type="OrthoDB" id="9809852at2"/>
<evidence type="ECO:0000259" key="8">
    <source>
        <dbReference type="Pfam" id="PF02272"/>
    </source>
</evidence>
<evidence type="ECO:0000259" key="7">
    <source>
        <dbReference type="Pfam" id="PF01368"/>
    </source>
</evidence>
<dbReference type="Pfam" id="PF02272">
    <property type="entry name" value="DHHA1"/>
    <property type="match status" value="1"/>
</dbReference>
<dbReference type="InterPro" id="IPR041122">
    <property type="entry name" value="RecJ_OB"/>
</dbReference>
<keyword evidence="11" id="KW-1185">Reference proteome</keyword>
<feature type="domain" description="DDH" evidence="7">
    <location>
        <begin position="79"/>
        <end position="236"/>
    </location>
</feature>
<dbReference type="Gene3D" id="3.10.310.30">
    <property type="match status" value="1"/>
</dbReference>
<evidence type="ECO:0000256" key="5">
    <source>
        <dbReference type="ARBA" id="ARBA00022839"/>
    </source>
</evidence>
<dbReference type="EMBL" id="CP013015">
    <property type="protein sequence ID" value="AMM41858.1"/>
    <property type="molecule type" value="Genomic_DNA"/>
</dbReference>
<keyword evidence="5 10" id="KW-0269">Exonuclease</keyword>
<dbReference type="Pfam" id="PF17768">
    <property type="entry name" value="RecJ_OB"/>
    <property type="match status" value="1"/>
</dbReference>
<dbReference type="GO" id="GO:0006281">
    <property type="term" value="P:DNA repair"/>
    <property type="evidence" value="ECO:0007669"/>
    <property type="project" value="InterPro"/>
</dbReference>
<reference evidence="10 11" key="1">
    <citation type="submission" date="2015-10" db="EMBL/GenBank/DDBJ databases">
        <title>Candidatus Desulfofervidus auxilii, a hydrogenotrophic sulfate-reducing bacterium involved in the thermophilic anaerobic oxidation of methane.</title>
        <authorList>
            <person name="Krukenberg V."/>
            <person name="Richter M."/>
            <person name="Wegener G."/>
        </authorList>
    </citation>
    <scope>NUCLEOTIDE SEQUENCE [LARGE SCALE GENOMIC DNA]</scope>
    <source>
        <strain evidence="10 11">HS1</strain>
    </source>
</reference>
<dbReference type="Pfam" id="PF01368">
    <property type="entry name" value="DHH"/>
    <property type="match status" value="1"/>
</dbReference>
<evidence type="ECO:0000256" key="1">
    <source>
        <dbReference type="ARBA" id="ARBA00005915"/>
    </source>
</evidence>
<dbReference type="Gene3D" id="3.90.1640.30">
    <property type="match status" value="1"/>
</dbReference>
<dbReference type="PANTHER" id="PTHR30255">
    <property type="entry name" value="SINGLE-STRANDED-DNA-SPECIFIC EXONUCLEASE RECJ"/>
    <property type="match status" value="1"/>
</dbReference>
<sequence length="559" mass="62924">MELEWCLPSHDESCVEHLAKTLNIPLPIAKILFNRGITEIEQAYRFLYPRLKHLYDPWSLKDMNKAIKRIHQAIIKQEKVVIYGDYDVDGLAGTAILYLFLSPLIKNLIYYIPHRIKEGYALNIEAIKRFKAADVNLIITTDCGISNNEEIQFAQKNGIDVIVTDHHEVPASLPPAYALINPKQPNCLFPFKELAGVGVAFNLLIALRQFLHNQGFWPTGKIPNLKNYLDLVALGTIADMVPLIDENRVLVKSGLEVLAQTNRLGLKALKDTTGLNQNINVRNVSFRLIPRLNVAGRISSPDTALRLLLTKEEQEARSLAETLHALNQERQRIEEKILQEAQAEFEKTNHSVLAGNWHSGVIGIVAARMVDILRKPVLLIGLENGRGRGSGRSIDGCDLFAALSQCAEYLDSYGGHKLAAGFSITEDNLEKFIQAFEQITQSMLKECKQPRFYIDAKINLGGLTPQFVKYLSLLSPHGIGNPEPTFLSDVLEVKQSNIVNEKHLRLLVSQENLTFEAIGFNLSFLYPPPSPLQMVFIPYEDHWRGETRVKLKIQDLKSV</sequence>
<dbReference type="InterPro" id="IPR004610">
    <property type="entry name" value="RecJ"/>
</dbReference>
<gene>
    <name evidence="10" type="ORF">HS1_002067</name>
</gene>
<feature type="coiled-coil region" evidence="6">
    <location>
        <begin position="309"/>
        <end position="343"/>
    </location>
</feature>
<evidence type="ECO:0000256" key="6">
    <source>
        <dbReference type="SAM" id="Coils"/>
    </source>
</evidence>
<evidence type="ECO:0000259" key="9">
    <source>
        <dbReference type="Pfam" id="PF17768"/>
    </source>
</evidence>
<dbReference type="GO" id="GO:0003676">
    <property type="term" value="F:nucleic acid binding"/>
    <property type="evidence" value="ECO:0007669"/>
    <property type="project" value="InterPro"/>
</dbReference>
<organism evidence="10 11">
    <name type="scientific">Desulfofervidus auxilii</name>
    <dbReference type="NCBI Taxonomy" id="1621989"/>
    <lineage>
        <taxon>Bacteria</taxon>
        <taxon>Pseudomonadati</taxon>
        <taxon>Thermodesulfobacteriota</taxon>
        <taxon>Candidatus Desulfofervidia</taxon>
        <taxon>Candidatus Desulfofervidales</taxon>
        <taxon>Candidatus Desulfofervidaceae</taxon>
        <taxon>Candidatus Desulfofervidus</taxon>
    </lineage>
</organism>
<keyword evidence="4" id="KW-0378">Hydrolase</keyword>
<keyword evidence="6" id="KW-0175">Coiled coil</keyword>
<dbReference type="InterPro" id="IPR038763">
    <property type="entry name" value="DHH_sf"/>
</dbReference>
<comment type="similarity">
    <text evidence="1">Belongs to the RecJ family.</text>
</comment>
<keyword evidence="3" id="KW-0540">Nuclease</keyword>
<accession>A0A7U4QM31</accession>
<dbReference type="GO" id="GO:0008409">
    <property type="term" value="F:5'-3' exonuclease activity"/>
    <property type="evidence" value="ECO:0007669"/>
    <property type="project" value="InterPro"/>
</dbReference>
<dbReference type="SUPFAM" id="SSF64182">
    <property type="entry name" value="DHH phosphoesterases"/>
    <property type="match status" value="1"/>
</dbReference>
<evidence type="ECO:0000256" key="3">
    <source>
        <dbReference type="ARBA" id="ARBA00022722"/>
    </source>
</evidence>
<dbReference type="InterPro" id="IPR001667">
    <property type="entry name" value="DDH_dom"/>
</dbReference>
<dbReference type="NCBIfam" id="TIGR00644">
    <property type="entry name" value="recJ"/>
    <property type="match status" value="1"/>
</dbReference>
<evidence type="ECO:0000256" key="2">
    <source>
        <dbReference type="ARBA" id="ARBA00019841"/>
    </source>
</evidence>